<feature type="binding site" evidence="2">
    <location>
        <position position="296"/>
    </location>
    <ligand>
        <name>Zn(2+)</name>
        <dbReference type="ChEBI" id="CHEBI:29105"/>
        <note>catalytic</note>
    </ligand>
</feature>
<dbReference type="GO" id="GO:0004181">
    <property type="term" value="F:metallocarboxypeptidase activity"/>
    <property type="evidence" value="ECO:0007669"/>
    <property type="project" value="UniProtKB-UniRule"/>
</dbReference>
<dbReference type="EMBL" id="CP058559">
    <property type="protein sequence ID" value="QNO14281.1"/>
    <property type="molecule type" value="Genomic_DNA"/>
</dbReference>
<reference evidence="4 5" key="1">
    <citation type="submission" date="2020-07" db="EMBL/GenBank/DDBJ databases">
        <title>Alkalicella. sp. LB2 genome.</title>
        <authorList>
            <person name="Postec A."/>
            <person name="Quemeneur M."/>
        </authorList>
    </citation>
    <scope>NUCLEOTIDE SEQUENCE [LARGE SCALE GENOMIC DNA]</scope>
    <source>
        <strain evidence="4 5">LB2</strain>
    </source>
</reference>
<sequence length="526" mass="60633">MSRRVLGNVSISILEKGGVYIHIQLQQKIAYYKQLNKRISHLDEAARLLNWDLSTGAPPKAIGVRSEVISTLSSEQYKLSTSDEMGDILFELSKPDNMKHLNFILKRSLEEDNKNYLRLMSISPESYRDYINIRTQAQSVWKNAKFKKDFSLLKPYLKKIVEFKRQVVKTSGYKGHPYNFLLDEYEPGMTVEKLDKIFYSLKENIMGILDNVKISEYPTKAKNSIFTQEFDVTKQENVILKLLNNMGFCMSKGRLDHSPHPFALRLNSGDVRLTINKFHPLKFKGALFAALHEGGHGLYNQNIGRELENTPLFVGASHGVHESQSRFWENIVGRSLDFWYYFKQELSNDFPSQMKGISPEEIYLDVNKLDNSKIRTSSDELSYNLHIIVRYELEKSLIAGELEVDDLPKAWSEKTKEYLGFLPKDDGEGILQDIHWAKGYFGYFPTYALGNIYAAQLTEKVKIDIPDISSKIRKGEFTHITNWMIDNIYTYGKLLPPGELIKEVTGEEVNVKAFTNYLANKYSEIF</sequence>
<proteinExistence type="inferred from homology"/>
<evidence type="ECO:0000313" key="4">
    <source>
        <dbReference type="EMBL" id="QNO14281.1"/>
    </source>
</evidence>
<evidence type="ECO:0000256" key="1">
    <source>
        <dbReference type="PIRNR" id="PIRNR006615"/>
    </source>
</evidence>
<dbReference type="Proteomes" id="UP000516160">
    <property type="component" value="Chromosome"/>
</dbReference>
<dbReference type="KEGG" id="acae:HYG86_05595"/>
<dbReference type="CDD" id="cd06460">
    <property type="entry name" value="M32_Taq"/>
    <property type="match status" value="1"/>
</dbReference>
<gene>
    <name evidence="4" type="ORF">HYG86_05595</name>
</gene>
<accession>A0A7G9W6G9</accession>
<keyword evidence="1" id="KW-0482">Metalloprotease</keyword>
<keyword evidence="1 2" id="KW-0479">Metal-binding</keyword>
<keyword evidence="2" id="KW-0862">Zinc</keyword>
<keyword evidence="1" id="KW-0645">Protease</keyword>
<dbReference type="RefSeq" id="WP_213167938.1">
    <property type="nucleotide sequence ID" value="NZ_CP058559.1"/>
</dbReference>
<name>A0A7G9W6G9_ALKCA</name>
<feature type="binding site" evidence="2">
    <location>
        <position position="322"/>
    </location>
    <ligand>
        <name>Zn(2+)</name>
        <dbReference type="ChEBI" id="CHEBI:29105"/>
        <note>catalytic</note>
    </ligand>
</feature>
<organism evidence="4 5">
    <name type="scientific">Alkalicella caledoniensis</name>
    <dbReference type="NCBI Taxonomy" id="2731377"/>
    <lineage>
        <taxon>Bacteria</taxon>
        <taxon>Bacillati</taxon>
        <taxon>Bacillota</taxon>
        <taxon>Clostridia</taxon>
        <taxon>Eubacteriales</taxon>
        <taxon>Proteinivoracaceae</taxon>
        <taxon>Alkalicella</taxon>
    </lineage>
</organism>
<evidence type="ECO:0000313" key="5">
    <source>
        <dbReference type="Proteomes" id="UP000516160"/>
    </source>
</evidence>
<comment type="similarity">
    <text evidence="1">Belongs to the peptidase M32 family.</text>
</comment>
<dbReference type="GO" id="GO:0006508">
    <property type="term" value="P:proteolysis"/>
    <property type="evidence" value="ECO:0007669"/>
    <property type="project" value="UniProtKB-UniRule"/>
</dbReference>
<dbReference type="PRINTS" id="PR00998">
    <property type="entry name" value="CRBOXYPTASET"/>
</dbReference>
<dbReference type="PANTHER" id="PTHR34217:SF1">
    <property type="entry name" value="CARBOXYPEPTIDASE 1"/>
    <property type="match status" value="1"/>
</dbReference>
<dbReference type="SUPFAM" id="SSF55486">
    <property type="entry name" value="Metalloproteases ('zincins'), catalytic domain"/>
    <property type="match status" value="1"/>
</dbReference>
<dbReference type="AlphaFoldDB" id="A0A7G9W6G9"/>
<dbReference type="Gene3D" id="1.10.1370.30">
    <property type="match status" value="1"/>
</dbReference>
<dbReference type="InterPro" id="IPR001333">
    <property type="entry name" value="Peptidase_M32_Taq"/>
</dbReference>
<feature type="active site" description="Proton donor/acceptor" evidence="3">
    <location>
        <position position="293"/>
    </location>
</feature>
<feature type="binding site" evidence="2">
    <location>
        <position position="292"/>
    </location>
    <ligand>
        <name>Zn(2+)</name>
        <dbReference type="ChEBI" id="CHEBI:29105"/>
        <note>catalytic</note>
    </ligand>
</feature>
<keyword evidence="1 4" id="KW-0121">Carboxypeptidase</keyword>
<comment type="catalytic activity">
    <reaction evidence="1">
        <text>Release of a C-terminal amino acid with broad specificity, except for -Pro.</text>
        <dbReference type="EC" id="3.4.17.19"/>
    </reaction>
</comment>
<comment type="function">
    <text evidence="1">Broad specificity carboxypetidase that releases amino acids sequentially from the C-terminus, including neutral, aromatic, polar and basic residues.</text>
</comment>
<keyword evidence="1" id="KW-0378">Hydrolase</keyword>
<dbReference type="PROSITE" id="PS52034">
    <property type="entry name" value="PEPTIDASE_M32"/>
    <property type="match status" value="1"/>
</dbReference>
<dbReference type="GO" id="GO:0046872">
    <property type="term" value="F:metal ion binding"/>
    <property type="evidence" value="ECO:0007669"/>
    <property type="project" value="UniProtKB-KW"/>
</dbReference>
<evidence type="ECO:0000256" key="3">
    <source>
        <dbReference type="PIRSR" id="PIRSR006615-2"/>
    </source>
</evidence>
<protein>
    <recommendedName>
        <fullName evidence="1">Metal-dependent carboxypeptidase</fullName>
        <ecNumber evidence="1">3.4.17.19</ecNumber>
    </recommendedName>
</protein>
<dbReference type="PIRSF" id="PIRSF006615">
    <property type="entry name" value="Zn_crbxpep_Taq"/>
    <property type="match status" value="1"/>
</dbReference>
<comment type="cofactor">
    <cofactor evidence="2">
        <name>Zn(2+)</name>
        <dbReference type="ChEBI" id="CHEBI:29105"/>
    </cofactor>
    <text evidence="2">Binds 1 zinc ion per subunit.</text>
</comment>
<dbReference type="Pfam" id="PF02074">
    <property type="entry name" value="Peptidase_M32"/>
    <property type="match status" value="1"/>
</dbReference>
<keyword evidence="5" id="KW-1185">Reference proteome</keyword>
<dbReference type="EC" id="3.4.17.19" evidence="1"/>
<dbReference type="PANTHER" id="PTHR34217">
    <property type="entry name" value="METAL-DEPENDENT CARBOXYPEPTIDASE"/>
    <property type="match status" value="1"/>
</dbReference>
<evidence type="ECO:0000256" key="2">
    <source>
        <dbReference type="PIRSR" id="PIRSR006615-1"/>
    </source>
</evidence>